<comment type="subunit">
    <text evidence="7">Consists of a catalytic RNA component (M1 or rnpB) and a protein subunit.</text>
</comment>
<evidence type="ECO:0000256" key="8">
    <source>
        <dbReference type="NCBIfam" id="TIGR00188"/>
    </source>
</evidence>
<evidence type="ECO:0000256" key="1">
    <source>
        <dbReference type="ARBA" id="ARBA00002663"/>
    </source>
</evidence>
<evidence type="ECO:0000313" key="9">
    <source>
        <dbReference type="EMBL" id="ABF71982.1"/>
    </source>
</evidence>
<dbReference type="PANTHER" id="PTHR33992">
    <property type="entry name" value="RIBONUCLEASE P PROTEIN COMPONENT"/>
    <property type="match status" value="1"/>
</dbReference>
<dbReference type="GO" id="GO:0042781">
    <property type="term" value="F:3'-tRNA processing endoribonuclease activity"/>
    <property type="evidence" value="ECO:0007669"/>
    <property type="project" value="TreeGrafter"/>
</dbReference>
<accession>A0EWH0</accession>
<protein>
    <recommendedName>
        <fullName evidence="7 8">Ribonuclease P protein component</fullName>
        <shortName evidence="7">RNase P protein</shortName>
        <shortName evidence="7">RNaseP protein</shortName>
        <ecNumber evidence="7 8">3.1.26.5</ecNumber>
    </recommendedName>
    <alternativeName>
        <fullName evidence="7">Protein C5</fullName>
    </alternativeName>
</protein>
<evidence type="ECO:0000256" key="6">
    <source>
        <dbReference type="ARBA" id="ARBA00022884"/>
    </source>
</evidence>
<dbReference type="EMBL" id="DQ529279">
    <property type="protein sequence ID" value="ABF71982.1"/>
    <property type="molecule type" value="Genomic_DNA"/>
</dbReference>
<gene>
    <name evidence="7 9" type="primary">rnpA</name>
</gene>
<dbReference type="SUPFAM" id="SSF54211">
    <property type="entry name" value="Ribosomal protein S5 domain 2-like"/>
    <property type="match status" value="1"/>
</dbReference>
<comment type="function">
    <text evidence="1 7">RNaseP catalyzes the removal of the 5'-leader sequence from pre-tRNA to produce the mature 5'-terminus. It can also cleave other RNA substrates such as 4.5S RNA. The protein component plays an auxiliary but essential role in vivo by binding to the 5'-leader sequence and broadening the substrate specificity of the ribozyme.</text>
</comment>
<dbReference type="GO" id="GO:0004526">
    <property type="term" value="F:ribonuclease P activity"/>
    <property type="evidence" value="ECO:0007669"/>
    <property type="project" value="UniProtKB-UniRule"/>
</dbReference>
<proteinExistence type="inferred from homology"/>
<reference evidence="9" key="1">
    <citation type="journal article" date="2006" name="RNA">
        <title>Thermostable RNase P RNAs lacking P18 identified in the Aquificales.</title>
        <authorList>
            <person name="Marszalkowski M."/>
            <person name="Teune J.H."/>
            <person name="Steger G."/>
            <person name="Hartmann R.K."/>
            <person name="Willkomm D.K."/>
        </authorList>
    </citation>
    <scope>NUCLEOTIDE SEQUENCE</scope>
</reference>
<dbReference type="NCBIfam" id="TIGR00188">
    <property type="entry name" value="rnpA"/>
    <property type="match status" value="1"/>
</dbReference>
<name>A0EWH0_9AQUI</name>
<keyword evidence="2 7" id="KW-0819">tRNA processing</keyword>
<comment type="similarity">
    <text evidence="7">Belongs to the RnpA family.</text>
</comment>
<evidence type="ECO:0000256" key="4">
    <source>
        <dbReference type="ARBA" id="ARBA00022759"/>
    </source>
</evidence>
<keyword evidence="4 7" id="KW-0255">Endonuclease</keyword>
<dbReference type="HAMAP" id="MF_00227">
    <property type="entry name" value="RNase_P"/>
    <property type="match status" value="1"/>
</dbReference>
<dbReference type="GO" id="GO:0030677">
    <property type="term" value="C:ribonuclease P complex"/>
    <property type="evidence" value="ECO:0007669"/>
    <property type="project" value="TreeGrafter"/>
</dbReference>
<dbReference type="InterPro" id="IPR020568">
    <property type="entry name" value="Ribosomal_Su5_D2-typ_SF"/>
</dbReference>
<dbReference type="EC" id="3.1.26.5" evidence="7 8"/>
<sequence>MITLKDREIKSILSKGRSLHTENFIVIYRNNDLGYPRFAFILSRKFSKKAVVRNRAKRIIKEALRAYYGSLKNLSYDIIFIAKKNIIGKKTQDLYRDMEKLISILREGNGQISDKTY</sequence>
<dbReference type="GO" id="GO:0001682">
    <property type="term" value="P:tRNA 5'-leader removal"/>
    <property type="evidence" value="ECO:0007669"/>
    <property type="project" value="UniProtKB-UniRule"/>
</dbReference>
<evidence type="ECO:0000256" key="5">
    <source>
        <dbReference type="ARBA" id="ARBA00022801"/>
    </source>
</evidence>
<dbReference type="InterPro" id="IPR014721">
    <property type="entry name" value="Ribsml_uS5_D2-typ_fold_subgr"/>
</dbReference>
<dbReference type="Gene3D" id="3.30.230.10">
    <property type="match status" value="1"/>
</dbReference>
<dbReference type="InterPro" id="IPR000100">
    <property type="entry name" value="RNase_P"/>
</dbReference>
<dbReference type="PANTHER" id="PTHR33992:SF1">
    <property type="entry name" value="RIBONUCLEASE P PROTEIN COMPONENT"/>
    <property type="match status" value="1"/>
</dbReference>
<evidence type="ECO:0000256" key="3">
    <source>
        <dbReference type="ARBA" id="ARBA00022722"/>
    </source>
</evidence>
<keyword evidence="3 7" id="KW-0540">Nuclease</keyword>
<evidence type="ECO:0000256" key="7">
    <source>
        <dbReference type="HAMAP-Rule" id="MF_00227"/>
    </source>
</evidence>
<comment type="catalytic activity">
    <reaction evidence="7">
        <text>Endonucleolytic cleavage of RNA, removing 5'-extranucleotides from tRNA precursor.</text>
        <dbReference type="EC" id="3.1.26.5"/>
    </reaction>
</comment>
<organism evidence="9">
    <name type="scientific">Persephonella marina</name>
    <dbReference type="NCBI Taxonomy" id="309805"/>
    <lineage>
        <taxon>Bacteria</taxon>
        <taxon>Pseudomonadati</taxon>
        <taxon>Aquificota</taxon>
        <taxon>Aquificia</taxon>
        <taxon>Aquificales</taxon>
        <taxon>Hydrogenothermaceae</taxon>
        <taxon>Persephonella</taxon>
    </lineage>
</organism>
<dbReference type="PROSITE" id="PS00648">
    <property type="entry name" value="RIBONUCLEASE_P"/>
    <property type="match status" value="1"/>
</dbReference>
<keyword evidence="6 7" id="KW-0694">RNA-binding</keyword>
<evidence type="ECO:0000256" key="2">
    <source>
        <dbReference type="ARBA" id="ARBA00022694"/>
    </source>
</evidence>
<dbReference type="AlphaFoldDB" id="A0EWH0"/>
<keyword evidence="5 7" id="KW-0378">Hydrolase</keyword>
<dbReference type="InterPro" id="IPR020539">
    <property type="entry name" value="RNase_P_CS"/>
</dbReference>
<dbReference type="GO" id="GO:0000049">
    <property type="term" value="F:tRNA binding"/>
    <property type="evidence" value="ECO:0007669"/>
    <property type="project" value="UniProtKB-UniRule"/>
</dbReference>
<dbReference type="Pfam" id="PF00825">
    <property type="entry name" value="Ribonuclease_P"/>
    <property type="match status" value="1"/>
</dbReference>